<keyword evidence="1" id="KW-0812">Transmembrane</keyword>
<keyword evidence="1" id="KW-1133">Transmembrane helix</keyword>
<dbReference type="Proteomes" id="UP000199421">
    <property type="component" value="Unassembled WGS sequence"/>
</dbReference>
<keyword evidence="3" id="KW-1185">Reference proteome</keyword>
<sequence length="217" mass="25379">MKQLFRYIPEILINYSSFVLLFPLYFVLVDFKRFPLVLESLSYYLITASITELIATGLWFFSINNLPLLHVYTPLELALLTWFYRHLLPPHLNKWAKRVVVGFIALAFINACWFQSIFSFNTYARSLEALIVIGYSLVFFFKEINDPGGEVIFRKPAFWINGGFLLYFSGNLILFLGSNSILSFGPTFNELVWALHAVFYIFLYLFIGTGLWMFHRK</sequence>
<dbReference type="RefSeq" id="WP_093327738.1">
    <property type="nucleotide sequence ID" value="NZ_FOAF01000006.1"/>
</dbReference>
<feature type="transmembrane region" description="Helical" evidence="1">
    <location>
        <begin position="43"/>
        <end position="63"/>
    </location>
</feature>
<evidence type="ECO:0000313" key="2">
    <source>
        <dbReference type="EMBL" id="SEL99831.1"/>
    </source>
</evidence>
<proteinExistence type="predicted"/>
<gene>
    <name evidence="2" type="ORF">SAMN05661044_03922</name>
</gene>
<feature type="transmembrane region" description="Helical" evidence="1">
    <location>
        <begin position="99"/>
        <end position="117"/>
    </location>
</feature>
<protein>
    <submittedName>
        <fullName evidence="2">Uncharacterized protein</fullName>
    </submittedName>
</protein>
<feature type="transmembrane region" description="Helical" evidence="1">
    <location>
        <begin position="12"/>
        <end position="31"/>
    </location>
</feature>
<feature type="transmembrane region" description="Helical" evidence="1">
    <location>
        <begin position="123"/>
        <end position="141"/>
    </location>
</feature>
<feature type="transmembrane region" description="Helical" evidence="1">
    <location>
        <begin position="162"/>
        <end position="185"/>
    </location>
</feature>
<dbReference type="AlphaFoldDB" id="A0A1H7US88"/>
<dbReference type="STRING" id="407022.SAMN05661044_03922"/>
<evidence type="ECO:0000256" key="1">
    <source>
        <dbReference type="SAM" id="Phobius"/>
    </source>
</evidence>
<accession>A0A1H7US88</accession>
<reference evidence="3" key="1">
    <citation type="submission" date="2016-10" db="EMBL/GenBank/DDBJ databases">
        <authorList>
            <person name="Varghese N."/>
            <person name="Submissions S."/>
        </authorList>
    </citation>
    <scope>NUCLEOTIDE SEQUENCE [LARGE SCALE GENOMIC DNA]</scope>
    <source>
        <strain evidence="3">DSM 18733</strain>
    </source>
</reference>
<evidence type="ECO:0000313" key="3">
    <source>
        <dbReference type="Proteomes" id="UP000199421"/>
    </source>
</evidence>
<name>A0A1H7US88_OLID1</name>
<dbReference type="OrthoDB" id="651989at2"/>
<feature type="transmembrane region" description="Helical" evidence="1">
    <location>
        <begin position="191"/>
        <end position="214"/>
    </location>
</feature>
<dbReference type="EMBL" id="FOAF01000006">
    <property type="protein sequence ID" value="SEL99831.1"/>
    <property type="molecule type" value="Genomic_DNA"/>
</dbReference>
<keyword evidence="1" id="KW-0472">Membrane</keyword>
<organism evidence="2 3">
    <name type="scientific">Olivibacter domesticus</name>
    <name type="common">Pseudosphingobacterium domesticum</name>
    <dbReference type="NCBI Taxonomy" id="407022"/>
    <lineage>
        <taxon>Bacteria</taxon>
        <taxon>Pseudomonadati</taxon>
        <taxon>Bacteroidota</taxon>
        <taxon>Sphingobacteriia</taxon>
        <taxon>Sphingobacteriales</taxon>
        <taxon>Sphingobacteriaceae</taxon>
        <taxon>Olivibacter</taxon>
    </lineage>
</organism>